<gene>
    <name evidence="8" type="ORF">A3C61_03085</name>
</gene>
<organism evidence="8 9">
    <name type="scientific">Candidatus Yanofskybacteria bacterium RIFCSPHIGHO2_02_FULL_39_10</name>
    <dbReference type="NCBI Taxonomy" id="1802674"/>
    <lineage>
        <taxon>Bacteria</taxon>
        <taxon>Candidatus Yanofskyibacteriota</taxon>
    </lineage>
</organism>
<evidence type="ECO:0000256" key="1">
    <source>
        <dbReference type="ARBA" id="ARBA00000677"/>
    </source>
</evidence>
<dbReference type="PANTHER" id="PTHR43390:SF1">
    <property type="entry name" value="CHLOROPLAST PROCESSING PEPTIDASE"/>
    <property type="match status" value="1"/>
</dbReference>
<evidence type="ECO:0000313" key="9">
    <source>
        <dbReference type="Proteomes" id="UP000178908"/>
    </source>
</evidence>
<dbReference type="AlphaFoldDB" id="A0A1F8F422"/>
<proteinExistence type="inferred from homology"/>
<dbReference type="InterPro" id="IPR000223">
    <property type="entry name" value="Pept_S26A_signal_pept_1"/>
</dbReference>
<keyword evidence="4 6" id="KW-0378">Hydrolase</keyword>
<dbReference type="GO" id="GO:0004252">
    <property type="term" value="F:serine-type endopeptidase activity"/>
    <property type="evidence" value="ECO:0007669"/>
    <property type="project" value="InterPro"/>
</dbReference>
<dbReference type="CDD" id="cd06530">
    <property type="entry name" value="S26_SPase_I"/>
    <property type="match status" value="1"/>
</dbReference>
<evidence type="ECO:0000256" key="2">
    <source>
        <dbReference type="ARBA" id="ARBA00009370"/>
    </source>
</evidence>
<comment type="subcellular location">
    <subcellularLocation>
        <location evidence="6">Membrane</location>
        <topology evidence="6">Single-pass type II membrane protein</topology>
    </subcellularLocation>
</comment>
<comment type="caution">
    <text evidence="8">The sequence shown here is derived from an EMBL/GenBank/DDBJ whole genome shotgun (WGS) entry which is preliminary data.</text>
</comment>
<keyword evidence="6" id="KW-0812">Transmembrane</keyword>
<feature type="active site" evidence="5">
    <location>
        <position position="115"/>
    </location>
</feature>
<feature type="domain" description="Peptidase S26" evidence="7">
    <location>
        <begin position="42"/>
        <end position="202"/>
    </location>
</feature>
<dbReference type="Proteomes" id="UP000178908">
    <property type="component" value="Unassembled WGS sequence"/>
</dbReference>
<comment type="similarity">
    <text evidence="2 6">Belongs to the peptidase S26 family.</text>
</comment>
<dbReference type="InterPro" id="IPR036286">
    <property type="entry name" value="LexA/Signal_pep-like_sf"/>
</dbReference>
<dbReference type="InterPro" id="IPR019533">
    <property type="entry name" value="Peptidase_S26"/>
</dbReference>
<accession>A0A1F8F422</accession>
<evidence type="ECO:0000256" key="5">
    <source>
        <dbReference type="PIRSR" id="PIRSR600223-1"/>
    </source>
</evidence>
<name>A0A1F8F422_9BACT</name>
<dbReference type="GO" id="GO:0006465">
    <property type="term" value="P:signal peptide processing"/>
    <property type="evidence" value="ECO:0007669"/>
    <property type="project" value="InterPro"/>
</dbReference>
<feature type="transmembrane region" description="Helical" evidence="6">
    <location>
        <begin position="37"/>
        <end position="62"/>
    </location>
</feature>
<keyword evidence="6" id="KW-0645">Protease</keyword>
<protein>
    <recommendedName>
        <fullName evidence="3 6">Signal peptidase I</fullName>
        <ecNumber evidence="3 6">3.4.21.89</ecNumber>
    </recommendedName>
</protein>
<keyword evidence="6" id="KW-1133">Transmembrane helix</keyword>
<evidence type="ECO:0000259" key="7">
    <source>
        <dbReference type="Pfam" id="PF10502"/>
    </source>
</evidence>
<dbReference type="SUPFAM" id="SSF51306">
    <property type="entry name" value="LexA/Signal peptidase"/>
    <property type="match status" value="1"/>
</dbReference>
<feature type="active site" evidence="5">
    <location>
        <position position="72"/>
    </location>
</feature>
<dbReference type="NCBIfam" id="TIGR02227">
    <property type="entry name" value="sigpep_I_bact"/>
    <property type="match status" value="1"/>
</dbReference>
<dbReference type="PANTHER" id="PTHR43390">
    <property type="entry name" value="SIGNAL PEPTIDASE I"/>
    <property type="match status" value="1"/>
</dbReference>
<dbReference type="PROSITE" id="PS00761">
    <property type="entry name" value="SPASE_I_3"/>
    <property type="match status" value="1"/>
</dbReference>
<dbReference type="InterPro" id="IPR019757">
    <property type="entry name" value="Pept_S26A_signal_pept_1_Lys-AS"/>
</dbReference>
<evidence type="ECO:0000256" key="3">
    <source>
        <dbReference type="ARBA" id="ARBA00013208"/>
    </source>
</evidence>
<dbReference type="GO" id="GO:0016020">
    <property type="term" value="C:membrane"/>
    <property type="evidence" value="ECO:0007669"/>
    <property type="project" value="UniProtKB-SubCell"/>
</dbReference>
<evidence type="ECO:0000256" key="4">
    <source>
        <dbReference type="ARBA" id="ARBA00022801"/>
    </source>
</evidence>
<dbReference type="EC" id="3.4.21.89" evidence="3 6"/>
<evidence type="ECO:0000256" key="6">
    <source>
        <dbReference type="RuleBase" id="RU362042"/>
    </source>
</evidence>
<dbReference type="Pfam" id="PF10502">
    <property type="entry name" value="Peptidase_S26"/>
    <property type="match status" value="1"/>
</dbReference>
<dbReference type="InterPro" id="IPR019758">
    <property type="entry name" value="Pept_S26A_signal_pept_1_CS"/>
</dbReference>
<dbReference type="EMBL" id="MGJO01000062">
    <property type="protein sequence ID" value="OGN07891.1"/>
    <property type="molecule type" value="Genomic_DNA"/>
</dbReference>
<sequence>MPSEEDVLRSINASLGELDNNIKPEMESEKYNKASEVWAFIWETAKIIIISLAIIIPIRYYLVQPFFVKGASMEENFHDGDYLLIDEISYRLEVPRRGDVIVFRYPENQTQFFIKRIIGLPGETVEIKNNTVKIYNSEFPKGLIVKEDYLSSSQETFGNLQVKLSEGEYYVLGDNRKHSSDSRAWGSLDKSLITGKAFLRLWPFDNITKIPGVEY</sequence>
<keyword evidence="6" id="KW-0472">Membrane</keyword>
<dbReference type="Gene3D" id="2.10.109.10">
    <property type="entry name" value="Umud Fragment, subunit A"/>
    <property type="match status" value="1"/>
</dbReference>
<dbReference type="PRINTS" id="PR00727">
    <property type="entry name" value="LEADERPTASE"/>
</dbReference>
<dbReference type="GO" id="GO:0009003">
    <property type="term" value="F:signal peptidase activity"/>
    <property type="evidence" value="ECO:0007669"/>
    <property type="project" value="UniProtKB-EC"/>
</dbReference>
<dbReference type="PROSITE" id="PS00760">
    <property type="entry name" value="SPASE_I_2"/>
    <property type="match status" value="1"/>
</dbReference>
<reference evidence="8 9" key="1">
    <citation type="journal article" date="2016" name="Nat. Commun.">
        <title>Thousands of microbial genomes shed light on interconnected biogeochemical processes in an aquifer system.</title>
        <authorList>
            <person name="Anantharaman K."/>
            <person name="Brown C.T."/>
            <person name="Hug L.A."/>
            <person name="Sharon I."/>
            <person name="Castelle C.J."/>
            <person name="Probst A.J."/>
            <person name="Thomas B.C."/>
            <person name="Singh A."/>
            <person name="Wilkins M.J."/>
            <person name="Karaoz U."/>
            <person name="Brodie E.L."/>
            <person name="Williams K.H."/>
            <person name="Hubbard S.S."/>
            <person name="Banfield J.F."/>
        </authorList>
    </citation>
    <scope>NUCLEOTIDE SEQUENCE [LARGE SCALE GENOMIC DNA]</scope>
</reference>
<comment type="catalytic activity">
    <reaction evidence="1 6">
        <text>Cleavage of hydrophobic, N-terminal signal or leader sequences from secreted and periplasmic proteins.</text>
        <dbReference type="EC" id="3.4.21.89"/>
    </reaction>
</comment>
<evidence type="ECO:0000313" key="8">
    <source>
        <dbReference type="EMBL" id="OGN07891.1"/>
    </source>
</evidence>